<feature type="compositionally biased region" description="Polar residues" evidence="2">
    <location>
        <begin position="98"/>
        <end position="114"/>
    </location>
</feature>
<organism evidence="6">
    <name type="scientific">Dissoconium aciculare CBS 342.82</name>
    <dbReference type="NCBI Taxonomy" id="1314786"/>
    <lineage>
        <taxon>Eukaryota</taxon>
        <taxon>Fungi</taxon>
        <taxon>Dikarya</taxon>
        <taxon>Ascomycota</taxon>
        <taxon>Pezizomycotina</taxon>
        <taxon>Dothideomycetes</taxon>
        <taxon>Dothideomycetidae</taxon>
        <taxon>Mycosphaerellales</taxon>
        <taxon>Dissoconiaceae</taxon>
        <taxon>Dissoconium</taxon>
    </lineage>
</organism>
<evidence type="ECO:0000313" key="6">
    <source>
        <dbReference type="RefSeq" id="XP_033457500.1"/>
    </source>
</evidence>
<feature type="compositionally biased region" description="Basic and acidic residues" evidence="2">
    <location>
        <begin position="169"/>
        <end position="184"/>
    </location>
</feature>
<protein>
    <recommendedName>
        <fullName evidence="4">DUF6594 domain-containing protein</fullName>
    </recommendedName>
</protein>
<name>A0A6J3LYU3_9PEZI</name>
<feature type="compositionally biased region" description="Basic and acidic residues" evidence="2">
    <location>
        <begin position="25"/>
        <end position="35"/>
    </location>
</feature>
<feature type="compositionally biased region" description="Pro residues" evidence="2">
    <location>
        <begin position="145"/>
        <end position="154"/>
    </location>
</feature>
<feature type="compositionally biased region" description="Polar residues" evidence="2">
    <location>
        <begin position="36"/>
        <end position="48"/>
    </location>
</feature>
<keyword evidence="1" id="KW-0175">Coiled coil</keyword>
<dbReference type="Proteomes" id="UP000504637">
    <property type="component" value="Unplaced"/>
</dbReference>
<evidence type="ECO:0000256" key="2">
    <source>
        <dbReference type="SAM" id="MobiDB-lite"/>
    </source>
</evidence>
<feature type="compositionally biased region" description="Polar residues" evidence="2">
    <location>
        <begin position="57"/>
        <end position="72"/>
    </location>
</feature>
<feature type="transmembrane region" description="Helical" evidence="3">
    <location>
        <begin position="483"/>
        <end position="504"/>
    </location>
</feature>
<feature type="domain" description="DUF6594" evidence="4">
    <location>
        <begin position="239"/>
        <end position="496"/>
    </location>
</feature>
<feature type="region of interest" description="Disordered" evidence="2">
    <location>
        <begin position="296"/>
        <end position="322"/>
    </location>
</feature>
<reference evidence="6" key="3">
    <citation type="submission" date="2025-08" db="UniProtKB">
        <authorList>
            <consortium name="RefSeq"/>
        </authorList>
    </citation>
    <scope>IDENTIFICATION</scope>
    <source>
        <strain evidence="6">CBS 342.82</strain>
    </source>
</reference>
<keyword evidence="5" id="KW-1185">Reference proteome</keyword>
<dbReference type="GeneID" id="54365641"/>
<sequence>MSHADDLPVVPDNSPNVFDYMDPPADQRAHEDLRDLSSSPSSQYTASDADSYDLPGTPSSRSTLPSPANTRAGSVIAPNVSDLRRKYEPILLAAQRQASLSNQGVPLQAHTNQVDQHEARPSSRASNGSTYSPSATNRYPAGVHYPPPPPPPASHHPQHDYYTLHGPPSRHDSHDHTARSHWEDEQQASLRHYQASYPPQQAIGYNPFPQSDDKSLQVPEDVPHVPEAPSLDQVTLTGYELLATELTSADTTIQPLYRKFDYINHRILLHLQDELSELEEHLRVLDESIAQYSANGTTPLALPDGTPRRHSGPPASRRGDAYFGNEMHHRRTALLGRIFVKTEQYSRAMAAYSKLNSGSRPASPTQIANYREWMQNHGAIHPAETTFLQKEDDLVQPIAPASKKEDKGDEVFSPATTNMASTTALPANTVPWLIPFSLLITPLLLFASIPTFSARLAVSIVMAIAAGSLAATTPLGAGLAPRDWAVCSASYALCVVVIAGLVPANAV</sequence>
<keyword evidence="3" id="KW-0472">Membrane</keyword>
<feature type="region of interest" description="Disordered" evidence="2">
    <location>
        <begin position="1"/>
        <end position="82"/>
    </location>
</feature>
<feature type="compositionally biased region" description="Polar residues" evidence="2">
    <location>
        <begin position="123"/>
        <end position="137"/>
    </location>
</feature>
<evidence type="ECO:0000313" key="5">
    <source>
        <dbReference type="Proteomes" id="UP000504637"/>
    </source>
</evidence>
<feature type="transmembrane region" description="Helical" evidence="3">
    <location>
        <begin position="456"/>
        <end position="477"/>
    </location>
</feature>
<feature type="region of interest" description="Disordered" evidence="2">
    <location>
        <begin position="98"/>
        <end position="186"/>
    </location>
</feature>
<dbReference type="OrthoDB" id="5416037at2759"/>
<feature type="coiled-coil region" evidence="1">
    <location>
        <begin position="268"/>
        <end position="295"/>
    </location>
</feature>
<gene>
    <name evidence="6" type="ORF">K489DRAFT_411723</name>
</gene>
<keyword evidence="3" id="KW-1133">Transmembrane helix</keyword>
<dbReference type="AlphaFoldDB" id="A0A6J3LYU3"/>
<dbReference type="PANTHER" id="PTHR34502:SF6">
    <property type="entry name" value="DUF6594 DOMAIN-CONTAINING PROTEIN"/>
    <property type="match status" value="1"/>
</dbReference>
<keyword evidence="3" id="KW-0812">Transmembrane</keyword>
<dbReference type="Pfam" id="PF20237">
    <property type="entry name" value="DUF6594"/>
    <property type="match status" value="1"/>
</dbReference>
<accession>A0A6J3LYU3</accession>
<dbReference type="InterPro" id="IPR046529">
    <property type="entry name" value="DUF6594"/>
</dbReference>
<proteinExistence type="predicted"/>
<evidence type="ECO:0000256" key="1">
    <source>
        <dbReference type="SAM" id="Coils"/>
    </source>
</evidence>
<evidence type="ECO:0000256" key="3">
    <source>
        <dbReference type="SAM" id="Phobius"/>
    </source>
</evidence>
<dbReference type="RefSeq" id="XP_033457500.1">
    <property type="nucleotide sequence ID" value="XM_033607842.1"/>
</dbReference>
<reference evidence="6" key="2">
    <citation type="submission" date="2020-04" db="EMBL/GenBank/DDBJ databases">
        <authorList>
            <consortium name="NCBI Genome Project"/>
        </authorList>
    </citation>
    <scope>NUCLEOTIDE SEQUENCE</scope>
    <source>
        <strain evidence="6">CBS 342.82</strain>
    </source>
</reference>
<feature type="transmembrane region" description="Helical" evidence="3">
    <location>
        <begin position="430"/>
        <end position="449"/>
    </location>
</feature>
<evidence type="ECO:0000259" key="4">
    <source>
        <dbReference type="Pfam" id="PF20237"/>
    </source>
</evidence>
<dbReference type="PANTHER" id="PTHR34502">
    <property type="entry name" value="DUF6594 DOMAIN-CONTAINING PROTEIN-RELATED"/>
    <property type="match status" value="1"/>
</dbReference>
<reference evidence="6" key="1">
    <citation type="submission" date="2020-01" db="EMBL/GenBank/DDBJ databases">
        <authorList>
            <consortium name="DOE Joint Genome Institute"/>
            <person name="Haridas S."/>
            <person name="Albert R."/>
            <person name="Binder M."/>
            <person name="Bloem J."/>
            <person name="Labutti K."/>
            <person name="Salamov A."/>
            <person name="Andreopoulos B."/>
            <person name="Baker S.E."/>
            <person name="Barry K."/>
            <person name="Bills G."/>
            <person name="Bluhm B.H."/>
            <person name="Cannon C."/>
            <person name="Castanera R."/>
            <person name="Culley D.E."/>
            <person name="Daum C."/>
            <person name="Ezra D."/>
            <person name="Gonzalez J.B."/>
            <person name="Henrissat B."/>
            <person name="Kuo A."/>
            <person name="Liang C."/>
            <person name="Lipzen A."/>
            <person name="Lutzoni F."/>
            <person name="Magnuson J."/>
            <person name="Mondo S."/>
            <person name="Nolan M."/>
            <person name="Ohm R."/>
            <person name="Pangilinan J."/>
            <person name="Park H.-J."/>
            <person name="Ramirez L."/>
            <person name="Alfaro M."/>
            <person name="Sun H."/>
            <person name="Tritt A."/>
            <person name="Yoshinaga Y."/>
            <person name="Zwiers L.-H."/>
            <person name="Turgeon B.G."/>
            <person name="Goodwin S.B."/>
            <person name="Spatafora J.W."/>
            <person name="Crous P.W."/>
            <person name="Grigoriev I.V."/>
        </authorList>
    </citation>
    <scope>NUCLEOTIDE SEQUENCE</scope>
    <source>
        <strain evidence="6">CBS 342.82</strain>
    </source>
</reference>